<proteinExistence type="predicted"/>
<dbReference type="KEGG" id="kne:92180533"/>
<accession>A0AAW0YYS9</accession>
<dbReference type="Proteomes" id="UP001388673">
    <property type="component" value="Unassembled WGS sequence"/>
</dbReference>
<sequence>MNSAFSISLPRDTDGRLPRGTPAGLPCAIEAFEHARRLQEMKGWGMDEDDMGMTMMLDKGFEMVAEKLRLAAERTETTPQYTDDDSGDETLPNTDWYQAALFYSFPIRESSTYPDVDDVQGWLALMKRGTCAWETVWAAYCVAQMSALGRRA</sequence>
<name>A0AAW0YYS9_9TREE</name>
<evidence type="ECO:0000313" key="2">
    <source>
        <dbReference type="EMBL" id="KAK8854536.1"/>
    </source>
</evidence>
<dbReference type="GeneID" id="92180533"/>
<protein>
    <submittedName>
        <fullName evidence="2">Uncharacterized protein</fullName>
    </submittedName>
</protein>
<comment type="caution">
    <text evidence="2">The sequence shown here is derived from an EMBL/GenBank/DDBJ whole genome shotgun (WGS) entry which is preliminary data.</text>
</comment>
<organism evidence="2 3">
    <name type="scientific">Kwoniella newhampshirensis</name>
    <dbReference type="NCBI Taxonomy" id="1651941"/>
    <lineage>
        <taxon>Eukaryota</taxon>
        <taxon>Fungi</taxon>
        <taxon>Dikarya</taxon>
        <taxon>Basidiomycota</taxon>
        <taxon>Agaricomycotina</taxon>
        <taxon>Tremellomycetes</taxon>
        <taxon>Tremellales</taxon>
        <taxon>Cryptococcaceae</taxon>
        <taxon>Kwoniella</taxon>
    </lineage>
</organism>
<keyword evidence="3" id="KW-1185">Reference proteome</keyword>
<reference evidence="2 3" key="1">
    <citation type="journal article" date="2024" name="bioRxiv">
        <title>Comparative genomics of Cryptococcus and Kwoniella reveals pathogenesis evolution and contrasting karyotype dynamics via intercentromeric recombination or chromosome fusion.</title>
        <authorList>
            <person name="Coelho M.A."/>
            <person name="David-Palma M."/>
            <person name="Shea T."/>
            <person name="Bowers K."/>
            <person name="McGinley-Smith S."/>
            <person name="Mohammad A.W."/>
            <person name="Gnirke A."/>
            <person name="Yurkov A.M."/>
            <person name="Nowrousian M."/>
            <person name="Sun S."/>
            <person name="Cuomo C.A."/>
            <person name="Heitman J."/>
        </authorList>
    </citation>
    <scope>NUCLEOTIDE SEQUENCE [LARGE SCALE GENOMIC DNA]</scope>
    <source>
        <strain evidence="2 3">CBS 13917</strain>
    </source>
</reference>
<dbReference type="EMBL" id="JBCAWK010000006">
    <property type="protein sequence ID" value="KAK8854536.1"/>
    <property type="molecule type" value="Genomic_DNA"/>
</dbReference>
<dbReference type="RefSeq" id="XP_066802774.1">
    <property type="nucleotide sequence ID" value="XM_066946382.1"/>
</dbReference>
<evidence type="ECO:0000256" key="1">
    <source>
        <dbReference type="SAM" id="MobiDB-lite"/>
    </source>
</evidence>
<dbReference type="AlphaFoldDB" id="A0AAW0YYS9"/>
<gene>
    <name evidence="2" type="ORF">IAR55_003275</name>
</gene>
<feature type="region of interest" description="Disordered" evidence="1">
    <location>
        <begin position="1"/>
        <end position="21"/>
    </location>
</feature>
<evidence type="ECO:0000313" key="3">
    <source>
        <dbReference type="Proteomes" id="UP001388673"/>
    </source>
</evidence>